<sequence length="94" mass="10773">MDYIKSSMNPRSRPAAEPSPASPFRCPIPPFGPRRAIIFYRLDQQRSIGRFCDGFKTKTPLWNLQLQSKRPLELPEAQTASPEHLFSTQDKTIL</sequence>
<feature type="region of interest" description="Disordered" evidence="1">
    <location>
        <begin position="1"/>
        <end position="28"/>
    </location>
</feature>
<organism evidence="2 3">
    <name type="scientific">Caenorhabditis nigoni</name>
    <dbReference type="NCBI Taxonomy" id="1611254"/>
    <lineage>
        <taxon>Eukaryota</taxon>
        <taxon>Metazoa</taxon>
        <taxon>Ecdysozoa</taxon>
        <taxon>Nematoda</taxon>
        <taxon>Chromadorea</taxon>
        <taxon>Rhabditida</taxon>
        <taxon>Rhabditina</taxon>
        <taxon>Rhabditomorpha</taxon>
        <taxon>Rhabditoidea</taxon>
        <taxon>Rhabditidae</taxon>
        <taxon>Peloderinae</taxon>
        <taxon>Caenorhabditis</taxon>
    </lineage>
</organism>
<evidence type="ECO:0000256" key="1">
    <source>
        <dbReference type="SAM" id="MobiDB-lite"/>
    </source>
</evidence>
<protein>
    <submittedName>
        <fullName evidence="2">Uncharacterized protein</fullName>
    </submittedName>
</protein>
<dbReference type="AlphaFoldDB" id="A0A2G5SL01"/>
<evidence type="ECO:0000313" key="2">
    <source>
        <dbReference type="EMBL" id="PIC15609.1"/>
    </source>
</evidence>
<evidence type="ECO:0000313" key="3">
    <source>
        <dbReference type="Proteomes" id="UP000230233"/>
    </source>
</evidence>
<dbReference type="Proteomes" id="UP000230233">
    <property type="component" value="Chromosome X"/>
</dbReference>
<accession>A0A2G5SL01</accession>
<comment type="caution">
    <text evidence="2">The sequence shown here is derived from an EMBL/GenBank/DDBJ whole genome shotgun (WGS) entry which is preliminary data.</text>
</comment>
<feature type="compositionally biased region" description="Polar residues" evidence="1">
    <location>
        <begin position="78"/>
        <end position="94"/>
    </location>
</feature>
<gene>
    <name evidence="2" type="primary">Cnig_chr_X.g22520</name>
    <name evidence="2" type="ORF">B9Z55_022520</name>
</gene>
<feature type="compositionally biased region" description="Low complexity" evidence="1">
    <location>
        <begin position="10"/>
        <end position="25"/>
    </location>
</feature>
<dbReference type="EMBL" id="PDUG01000006">
    <property type="protein sequence ID" value="PIC15609.1"/>
    <property type="molecule type" value="Genomic_DNA"/>
</dbReference>
<reference evidence="3" key="1">
    <citation type="submission" date="2017-10" db="EMBL/GenBank/DDBJ databases">
        <title>Rapid genome shrinkage in a self-fertile nematode reveals novel sperm competition proteins.</title>
        <authorList>
            <person name="Yin D."/>
            <person name="Schwarz E.M."/>
            <person name="Thomas C.G."/>
            <person name="Felde R.L."/>
            <person name="Korf I.F."/>
            <person name="Cutter A.D."/>
            <person name="Schartner C.M."/>
            <person name="Ralston E.J."/>
            <person name="Meyer B.J."/>
            <person name="Haag E.S."/>
        </authorList>
    </citation>
    <scope>NUCLEOTIDE SEQUENCE [LARGE SCALE GENOMIC DNA]</scope>
    <source>
        <strain evidence="3">JU1422</strain>
    </source>
</reference>
<name>A0A2G5SL01_9PELO</name>
<feature type="region of interest" description="Disordered" evidence="1">
    <location>
        <begin position="73"/>
        <end position="94"/>
    </location>
</feature>
<proteinExistence type="predicted"/>
<keyword evidence="3" id="KW-1185">Reference proteome</keyword>